<dbReference type="OrthoDB" id="2313602at2"/>
<protein>
    <submittedName>
        <fullName evidence="2">Dihydrofolate reductase</fullName>
    </submittedName>
</protein>
<evidence type="ECO:0000313" key="2">
    <source>
        <dbReference type="EMBL" id="AVY95335.1"/>
    </source>
</evidence>
<feature type="domain" description="Bacterial bifunctional deaminase-reductase C-terminal" evidence="1">
    <location>
        <begin position="5"/>
        <end position="168"/>
    </location>
</feature>
<dbReference type="Pfam" id="PF01872">
    <property type="entry name" value="RibD_C"/>
    <property type="match status" value="1"/>
</dbReference>
<dbReference type="STRING" id="1122240.GCA_000620105_03272"/>
<dbReference type="InterPro" id="IPR024072">
    <property type="entry name" value="DHFR-like_dom_sf"/>
</dbReference>
<dbReference type="SUPFAM" id="SSF53597">
    <property type="entry name" value="Dihydrofolate reductase-like"/>
    <property type="match status" value="1"/>
</dbReference>
<dbReference type="KEGG" id="maer:DAI18_15775"/>
<dbReference type="Gene3D" id="3.40.430.10">
    <property type="entry name" value="Dihydrofolate Reductase, subunit A"/>
    <property type="match status" value="1"/>
</dbReference>
<organism evidence="2 3">
    <name type="scientific">Microvirgula aerodenitrificans</name>
    <dbReference type="NCBI Taxonomy" id="57480"/>
    <lineage>
        <taxon>Bacteria</taxon>
        <taxon>Pseudomonadati</taxon>
        <taxon>Pseudomonadota</taxon>
        <taxon>Betaproteobacteria</taxon>
        <taxon>Neisseriales</taxon>
        <taxon>Aquaspirillaceae</taxon>
        <taxon>Microvirgula</taxon>
    </lineage>
</organism>
<dbReference type="EMBL" id="CP028519">
    <property type="protein sequence ID" value="AVY95335.1"/>
    <property type="molecule type" value="Genomic_DNA"/>
</dbReference>
<keyword evidence="3" id="KW-1185">Reference proteome</keyword>
<dbReference type="PANTHER" id="PTHR38011:SF11">
    <property type="entry name" value="2,5-DIAMINO-6-RIBOSYLAMINO-4(3H)-PYRIMIDINONE 5'-PHOSPHATE REDUCTASE"/>
    <property type="match status" value="1"/>
</dbReference>
<reference evidence="2 3" key="1">
    <citation type="submission" date="2018-04" db="EMBL/GenBank/DDBJ databases">
        <title>Denitrifier Microvirgula.</title>
        <authorList>
            <person name="Anderson E."/>
            <person name="Jang J."/>
            <person name="Ishii S."/>
        </authorList>
    </citation>
    <scope>NUCLEOTIDE SEQUENCE [LARGE SCALE GENOMIC DNA]</scope>
    <source>
        <strain evidence="2 3">BE2.4</strain>
    </source>
</reference>
<dbReference type="RefSeq" id="WP_028500155.1">
    <property type="nucleotide sequence ID" value="NZ_CALFSO010000017.1"/>
</dbReference>
<dbReference type="GO" id="GO:0009231">
    <property type="term" value="P:riboflavin biosynthetic process"/>
    <property type="evidence" value="ECO:0007669"/>
    <property type="project" value="InterPro"/>
</dbReference>
<sequence>MNRPRVSVFLGVSLDGYIAGESDDLSWLSIVQTDPPEDTGYEALMREVDVLVLGRNTYEKVLTFGDWPYHGKRVIVLTHHALYPRHGEEAHGGDLCALLAELGAAGHAHVYLDGGMAVRDGLAAGVVDTLTLSWVPVILGQGTALFGVGMPTSKWRLVSSRAFPSGLVQARYQPV</sequence>
<accession>A0A2S0PDB2</accession>
<name>A0A2S0PDB2_9NEIS</name>
<dbReference type="InterPro" id="IPR002734">
    <property type="entry name" value="RibDG_C"/>
</dbReference>
<evidence type="ECO:0000313" key="3">
    <source>
        <dbReference type="Proteomes" id="UP000244173"/>
    </source>
</evidence>
<gene>
    <name evidence="2" type="ORF">DAI18_15775</name>
</gene>
<dbReference type="PANTHER" id="PTHR38011">
    <property type="entry name" value="DIHYDROFOLATE REDUCTASE FAMILY PROTEIN (AFU_ORTHOLOGUE AFUA_8G06820)"/>
    <property type="match status" value="1"/>
</dbReference>
<dbReference type="InterPro" id="IPR050765">
    <property type="entry name" value="Riboflavin_Biosynth_HTPR"/>
</dbReference>
<proteinExistence type="predicted"/>
<dbReference type="Proteomes" id="UP000244173">
    <property type="component" value="Chromosome"/>
</dbReference>
<dbReference type="AlphaFoldDB" id="A0A2S0PDB2"/>
<dbReference type="GO" id="GO:0008703">
    <property type="term" value="F:5-amino-6-(5-phosphoribosylamino)uracil reductase activity"/>
    <property type="evidence" value="ECO:0007669"/>
    <property type="project" value="InterPro"/>
</dbReference>
<evidence type="ECO:0000259" key="1">
    <source>
        <dbReference type="Pfam" id="PF01872"/>
    </source>
</evidence>